<dbReference type="PANTHER" id="PTHR34182">
    <property type="entry name" value="PROTEIN-EXPORT MEMBRANE PROTEIN SECG"/>
    <property type="match status" value="1"/>
</dbReference>
<dbReference type="Proteomes" id="UP001221411">
    <property type="component" value="Unassembled WGS sequence"/>
</dbReference>
<feature type="transmembrane region" description="Helical" evidence="10">
    <location>
        <begin position="54"/>
        <end position="72"/>
    </location>
</feature>
<evidence type="ECO:0000256" key="6">
    <source>
        <dbReference type="ARBA" id="ARBA00022927"/>
    </source>
</evidence>
<dbReference type="PANTHER" id="PTHR34182:SF1">
    <property type="entry name" value="PROTEIN-EXPORT MEMBRANE PROTEIN SECG"/>
    <property type="match status" value="1"/>
</dbReference>
<protein>
    <recommendedName>
        <fullName evidence="10">Protein-export membrane protein SecG</fullName>
    </recommendedName>
</protein>
<comment type="function">
    <text evidence="10">Involved in protein export. Participates in an early event of protein translocation.</text>
</comment>
<keyword evidence="9 10" id="KW-0472">Membrane</keyword>
<proteinExistence type="inferred from homology"/>
<evidence type="ECO:0000256" key="4">
    <source>
        <dbReference type="ARBA" id="ARBA00022475"/>
    </source>
</evidence>
<dbReference type="EMBL" id="JAQNDO010000001">
    <property type="protein sequence ID" value="MDC0748377.1"/>
    <property type="molecule type" value="Genomic_DNA"/>
</dbReference>
<gene>
    <name evidence="11" type="primary">secG</name>
    <name evidence="11" type="ORF">POL67_44030</name>
</gene>
<keyword evidence="3 10" id="KW-0813">Transport</keyword>
<organism evidence="11 12">
    <name type="scientific">Polyangium mundeleinium</name>
    <dbReference type="NCBI Taxonomy" id="2995306"/>
    <lineage>
        <taxon>Bacteria</taxon>
        <taxon>Pseudomonadati</taxon>
        <taxon>Myxococcota</taxon>
        <taxon>Polyangia</taxon>
        <taxon>Polyangiales</taxon>
        <taxon>Polyangiaceae</taxon>
        <taxon>Polyangium</taxon>
    </lineage>
</organism>
<comment type="caution">
    <text evidence="11">The sequence shown here is derived from an EMBL/GenBank/DDBJ whole genome shotgun (WGS) entry which is preliminary data.</text>
</comment>
<keyword evidence="5 10" id="KW-0812">Transmembrane</keyword>
<dbReference type="RefSeq" id="WP_271927291.1">
    <property type="nucleotide sequence ID" value="NZ_JAQNDO010000001.1"/>
</dbReference>
<evidence type="ECO:0000256" key="3">
    <source>
        <dbReference type="ARBA" id="ARBA00022448"/>
    </source>
</evidence>
<keyword evidence="7 10" id="KW-1133">Transmembrane helix</keyword>
<evidence type="ECO:0000256" key="1">
    <source>
        <dbReference type="ARBA" id="ARBA00004651"/>
    </source>
</evidence>
<evidence type="ECO:0000256" key="5">
    <source>
        <dbReference type="ARBA" id="ARBA00022692"/>
    </source>
</evidence>
<evidence type="ECO:0000313" key="11">
    <source>
        <dbReference type="EMBL" id="MDC0748377.1"/>
    </source>
</evidence>
<keyword evidence="8 10" id="KW-0811">Translocation</keyword>
<name>A0ABT5F5F6_9BACT</name>
<evidence type="ECO:0000256" key="8">
    <source>
        <dbReference type="ARBA" id="ARBA00023010"/>
    </source>
</evidence>
<evidence type="ECO:0000256" key="7">
    <source>
        <dbReference type="ARBA" id="ARBA00022989"/>
    </source>
</evidence>
<dbReference type="InterPro" id="IPR004692">
    <property type="entry name" value="SecG"/>
</dbReference>
<keyword evidence="4 10" id="KW-1003">Cell membrane</keyword>
<dbReference type="NCBIfam" id="TIGR00810">
    <property type="entry name" value="secG"/>
    <property type="match status" value="1"/>
</dbReference>
<reference evidence="11 12" key="1">
    <citation type="submission" date="2022-11" db="EMBL/GenBank/DDBJ databases">
        <title>Minimal conservation of predation-associated metabolite biosynthetic gene clusters underscores biosynthetic potential of Myxococcota including descriptions for ten novel species: Archangium lansinium sp. nov., Myxococcus landrumus sp. nov., Nannocystis bai.</title>
        <authorList>
            <person name="Ahearne A."/>
            <person name="Stevens C."/>
            <person name="Dowd S."/>
        </authorList>
    </citation>
    <scope>NUCLEOTIDE SEQUENCE [LARGE SCALE GENOMIC DNA]</scope>
    <source>
        <strain evidence="11 12">RJM3</strain>
    </source>
</reference>
<comment type="similarity">
    <text evidence="2 10">Belongs to the SecG family.</text>
</comment>
<sequence>MLTTLLNVIHVIVCIFLILVVLLQQGRGGGLGSSFGGGAQVFGGRGAGNFMTRLTAICAAIFMVTSMSLAYLSSAGDRELKQFENTQQK</sequence>
<dbReference type="PRINTS" id="PR01651">
    <property type="entry name" value="SECGEXPORT"/>
</dbReference>
<evidence type="ECO:0000256" key="9">
    <source>
        <dbReference type="ARBA" id="ARBA00023136"/>
    </source>
</evidence>
<feature type="transmembrane region" description="Helical" evidence="10">
    <location>
        <begin position="6"/>
        <end position="23"/>
    </location>
</feature>
<evidence type="ECO:0000313" key="12">
    <source>
        <dbReference type="Proteomes" id="UP001221411"/>
    </source>
</evidence>
<dbReference type="Pfam" id="PF03840">
    <property type="entry name" value="SecG"/>
    <property type="match status" value="1"/>
</dbReference>
<comment type="subcellular location">
    <subcellularLocation>
        <location evidence="1 10">Cell membrane</location>
        <topology evidence="1 10">Multi-pass membrane protein</topology>
    </subcellularLocation>
</comment>
<evidence type="ECO:0000256" key="10">
    <source>
        <dbReference type="RuleBase" id="RU365087"/>
    </source>
</evidence>
<accession>A0ABT5F5F6</accession>
<keyword evidence="6 10" id="KW-0653">Protein transport</keyword>
<evidence type="ECO:0000256" key="2">
    <source>
        <dbReference type="ARBA" id="ARBA00008445"/>
    </source>
</evidence>
<keyword evidence="12" id="KW-1185">Reference proteome</keyword>